<protein>
    <submittedName>
        <fullName evidence="1">Uncharacterized protein</fullName>
    </submittedName>
</protein>
<evidence type="ECO:0000313" key="1">
    <source>
        <dbReference type="EMBL" id="TGY96509.1"/>
    </source>
</evidence>
<dbReference type="Proteomes" id="UP000304953">
    <property type="component" value="Unassembled WGS sequence"/>
</dbReference>
<keyword evidence="2" id="KW-1185">Reference proteome</keyword>
<comment type="caution">
    <text evidence="1">The sequence shown here is derived from an EMBL/GenBank/DDBJ whole genome shotgun (WGS) entry which is preliminary data.</text>
</comment>
<dbReference type="EMBL" id="SRYA01000015">
    <property type="protein sequence ID" value="TGY96509.1"/>
    <property type="molecule type" value="Genomic_DNA"/>
</dbReference>
<accession>A0AC61RWW8</accession>
<gene>
    <name evidence="1" type="ORF">E5329_08995</name>
</gene>
<organism evidence="1 2">
    <name type="scientific">Petralouisia muris</name>
    <dbReference type="NCBI Taxonomy" id="3032872"/>
    <lineage>
        <taxon>Bacteria</taxon>
        <taxon>Bacillati</taxon>
        <taxon>Bacillota</taxon>
        <taxon>Clostridia</taxon>
        <taxon>Lachnospirales</taxon>
        <taxon>Lachnospiraceae</taxon>
        <taxon>Petralouisia</taxon>
    </lineage>
</organism>
<reference evidence="1" key="1">
    <citation type="submission" date="2019-04" db="EMBL/GenBank/DDBJ databases">
        <title>Microbes associate with the intestines of laboratory mice.</title>
        <authorList>
            <person name="Navarre W."/>
            <person name="Wong E."/>
            <person name="Huang K."/>
            <person name="Tropini C."/>
            <person name="Ng K."/>
            <person name="Yu B."/>
        </authorList>
    </citation>
    <scope>NUCLEOTIDE SEQUENCE</scope>
    <source>
        <strain evidence="1">NM01_1-7b</strain>
    </source>
</reference>
<proteinExistence type="predicted"/>
<sequence>MIPPPVFDNYIIPNISGGIYFFSGLLEVGVVIRGINRFCGLQRILTEKDNRYKKIEGIDVYSEWCSYTKIFSEAALEETIEAYKNSNAGLFYQSQGIFEKVLDWSRMVNREIEGLEEKEKTAFDGVKEALSEASKFADTAVVSSANSKAVEEEWHRCGLMDYVDYFMTQEMGSKEECVFIQFWQEKK</sequence>
<evidence type="ECO:0000313" key="2">
    <source>
        <dbReference type="Proteomes" id="UP000304953"/>
    </source>
</evidence>
<name>A0AC61RWW8_9FIRM</name>